<dbReference type="InterPro" id="IPR044855">
    <property type="entry name" value="CoA-Trfase_III_dom3_sf"/>
</dbReference>
<dbReference type="Proteomes" id="UP000520198">
    <property type="component" value="Unassembled WGS sequence"/>
</dbReference>
<keyword evidence="1 2" id="KW-0808">Transferase</keyword>
<dbReference type="GO" id="GO:0008410">
    <property type="term" value="F:CoA-transferase activity"/>
    <property type="evidence" value="ECO:0007669"/>
    <property type="project" value="TreeGrafter"/>
</dbReference>
<comment type="caution">
    <text evidence="2">The sequence shown here is derived from an EMBL/GenBank/DDBJ whole genome shotgun (WGS) entry which is preliminary data.</text>
</comment>
<reference evidence="2 3" key="1">
    <citation type="submission" date="2020-06" db="EMBL/GenBank/DDBJ databases">
        <authorList>
            <person name="Grouzdev D.S."/>
        </authorList>
    </citation>
    <scope>NUCLEOTIDE SEQUENCE [LARGE SCALE GENOMIC DNA]</scope>
    <source>
        <strain evidence="2 3">HO-A22</strain>
    </source>
</reference>
<dbReference type="AlphaFoldDB" id="A0A7Y6Q7U6"/>
<keyword evidence="3" id="KW-1185">Reference proteome</keyword>
<dbReference type="InterPro" id="IPR050483">
    <property type="entry name" value="CoA-transferase_III_domain"/>
</dbReference>
<dbReference type="Pfam" id="PF02515">
    <property type="entry name" value="CoA_transf_3"/>
    <property type="match status" value="1"/>
</dbReference>
<evidence type="ECO:0000313" key="2">
    <source>
        <dbReference type="EMBL" id="NVD40678.1"/>
    </source>
</evidence>
<dbReference type="RefSeq" id="WP_176354120.1">
    <property type="nucleotide sequence ID" value="NZ_JABWDU010000003.1"/>
</dbReference>
<evidence type="ECO:0000313" key="3">
    <source>
        <dbReference type="Proteomes" id="UP000520198"/>
    </source>
</evidence>
<dbReference type="InterPro" id="IPR003673">
    <property type="entry name" value="CoA-Trfase_fam_III"/>
</dbReference>
<name>A0A7Y6Q7U6_9HYPH</name>
<dbReference type="PANTHER" id="PTHR48207">
    <property type="entry name" value="SUCCINATE--HYDROXYMETHYLGLUTARATE COA-TRANSFERASE"/>
    <property type="match status" value="1"/>
</dbReference>
<accession>A0A7Y6Q7U6</accession>
<dbReference type="InterPro" id="IPR023606">
    <property type="entry name" value="CoA-Trfase_III_dom_1_sf"/>
</dbReference>
<organism evidence="2 3">
    <name type="scientific">Ensifer oleiphilus</name>
    <dbReference type="NCBI Taxonomy" id="2742698"/>
    <lineage>
        <taxon>Bacteria</taxon>
        <taxon>Pseudomonadati</taxon>
        <taxon>Pseudomonadota</taxon>
        <taxon>Alphaproteobacteria</taxon>
        <taxon>Hyphomicrobiales</taxon>
        <taxon>Rhizobiaceae</taxon>
        <taxon>Sinorhizobium/Ensifer group</taxon>
        <taxon>Ensifer</taxon>
    </lineage>
</organism>
<proteinExistence type="predicted"/>
<dbReference type="EMBL" id="JABWDU010000003">
    <property type="protein sequence ID" value="NVD40678.1"/>
    <property type="molecule type" value="Genomic_DNA"/>
</dbReference>
<protein>
    <submittedName>
        <fullName evidence="2">CoA transferase</fullName>
    </submittedName>
</protein>
<dbReference type="Gene3D" id="3.40.50.10540">
    <property type="entry name" value="Crotonobetainyl-coa:carnitine coa-transferase, domain 1"/>
    <property type="match status" value="1"/>
</dbReference>
<dbReference type="PANTHER" id="PTHR48207:SF3">
    <property type="entry name" value="SUCCINATE--HYDROXYMETHYLGLUTARATE COA-TRANSFERASE"/>
    <property type="match status" value="1"/>
</dbReference>
<dbReference type="SUPFAM" id="SSF89796">
    <property type="entry name" value="CoA-transferase family III (CaiB/BaiF)"/>
    <property type="match status" value="1"/>
</dbReference>
<dbReference type="Gene3D" id="3.30.1540.10">
    <property type="entry name" value="formyl-coa transferase, domain 3"/>
    <property type="match status" value="1"/>
</dbReference>
<gene>
    <name evidence="2" type="ORF">HT585_17550</name>
</gene>
<evidence type="ECO:0000256" key="1">
    <source>
        <dbReference type="ARBA" id="ARBA00022679"/>
    </source>
</evidence>
<sequence length="404" mass="43725">MSDFARKHWDPDAEGPLDGIKVLDLSRLVAGNMLSLQLADFGADVIKIEPPAGDPLREWKDEGLSLFWKTYGRNKRSVVLNLREDADREALWALIATADVFIENFRPGTLEKMGFGPDALMARNPDLVVVRVSGFGQTGPYAEFPGFGTIVEGMSGYAYRTGFPDREPVLPPLALADMIAGVYGMSATMTALFAREKGRARGQVIDLSLLEPIFSVLGPEAAIYALNGTVKERIGSASNTACPRNVYRCADGKYVALSGSTPAVARRIFEIIGRADMNDDPRFRSNSERLKHRDLVDEAIGAWFAVRSHDEALATMRDSGATVGPIYNIADATEDAHFSEREVIVSLDDAEHGTLPMHNIVPRLSATPGRFRRPAPALGEHTAEVLAEIGLSPATVAAITDAGG</sequence>